<sequence>MVRNDINYMNSESGRAELSAQFKLKQIHDITNGLLDNKNSNSKPMKSDFTIGYMVAIINVIDYLSNNEGDFEDDY</sequence>
<comment type="caution">
    <text evidence="1">The sequence shown here is derived from an EMBL/GenBank/DDBJ whole genome shotgun (WGS) entry which is preliminary data.</text>
</comment>
<name>A0A6M0MC98_9LACT</name>
<gene>
    <name evidence="1" type="ORF">GTP08_14570</name>
</gene>
<protein>
    <submittedName>
        <fullName evidence="1">Uncharacterized protein</fullName>
    </submittedName>
</protein>
<evidence type="ECO:0000313" key="2">
    <source>
        <dbReference type="Proteomes" id="UP000477402"/>
    </source>
</evidence>
<reference evidence="1 2" key="1">
    <citation type="submission" date="2019-12" db="EMBL/GenBank/DDBJ databases">
        <title>Draft Genome Sequences of L. lactis strains MS22333, MS22334, MS22336, and MS22337, Isolated from Spontaneous Fermented Camel Milk in Ethiopia.</title>
        <authorList>
            <person name="Bragason E."/>
            <person name="Hansen E.B."/>
            <person name="Guya M.E."/>
            <person name="Berhe T."/>
        </authorList>
    </citation>
    <scope>NUCLEOTIDE SEQUENCE [LARGE SCALE GENOMIC DNA]</scope>
    <source>
        <strain evidence="1 2">MS22336</strain>
    </source>
</reference>
<dbReference type="Proteomes" id="UP000477402">
    <property type="component" value="Unassembled WGS sequence"/>
</dbReference>
<proteinExistence type="predicted"/>
<dbReference type="EMBL" id="WWDJ01000273">
    <property type="protein sequence ID" value="NEX56808.1"/>
    <property type="molecule type" value="Genomic_DNA"/>
</dbReference>
<dbReference type="RefSeq" id="WP_163657437.1">
    <property type="nucleotide sequence ID" value="NZ_WWDH01000218.1"/>
</dbReference>
<dbReference type="AlphaFoldDB" id="A0A6M0MC98"/>
<accession>A0A6M0MC98</accession>
<organism evidence="1 2">
    <name type="scientific">Lactococcus lactis</name>
    <dbReference type="NCBI Taxonomy" id="1358"/>
    <lineage>
        <taxon>Bacteria</taxon>
        <taxon>Bacillati</taxon>
        <taxon>Bacillota</taxon>
        <taxon>Bacilli</taxon>
        <taxon>Lactobacillales</taxon>
        <taxon>Streptococcaceae</taxon>
        <taxon>Lactococcus</taxon>
    </lineage>
</organism>
<evidence type="ECO:0000313" key="1">
    <source>
        <dbReference type="EMBL" id="NEX56808.1"/>
    </source>
</evidence>